<proteinExistence type="predicted"/>
<feature type="domain" description="ABC transmembrane type-1" evidence="11">
    <location>
        <begin position="19"/>
        <end position="302"/>
    </location>
</feature>
<dbReference type="PROSITE" id="PS50929">
    <property type="entry name" value="ABC_TM1F"/>
    <property type="match status" value="1"/>
</dbReference>
<dbReference type="GO" id="GO:0015421">
    <property type="term" value="F:ABC-type oligopeptide transporter activity"/>
    <property type="evidence" value="ECO:0007669"/>
    <property type="project" value="TreeGrafter"/>
</dbReference>
<dbReference type="GO" id="GO:0005886">
    <property type="term" value="C:plasma membrane"/>
    <property type="evidence" value="ECO:0007669"/>
    <property type="project" value="UniProtKB-SubCell"/>
</dbReference>
<dbReference type="InterPro" id="IPR003593">
    <property type="entry name" value="AAA+_ATPase"/>
</dbReference>
<dbReference type="PANTHER" id="PTHR43394:SF1">
    <property type="entry name" value="ATP-BINDING CASSETTE SUB-FAMILY B MEMBER 10, MITOCHONDRIAL"/>
    <property type="match status" value="1"/>
</dbReference>
<keyword evidence="5" id="KW-0547">Nucleotide-binding</keyword>
<evidence type="ECO:0000256" key="5">
    <source>
        <dbReference type="ARBA" id="ARBA00022741"/>
    </source>
</evidence>
<evidence type="ECO:0000256" key="4">
    <source>
        <dbReference type="ARBA" id="ARBA00022692"/>
    </source>
</evidence>
<dbReference type="AlphaFoldDB" id="B9M743"/>
<dbReference type="EMBL" id="CP001390">
    <property type="protein sequence ID" value="ACM22064.2"/>
    <property type="molecule type" value="Genomic_DNA"/>
</dbReference>
<dbReference type="GO" id="GO:0016887">
    <property type="term" value="F:ATP hydrolysis activity"/>
    <property type="evidence" value="ECO:0007669"/>
    <property type="project" value="InterPro"/>
</dbReference>
<feature type="domain" description="ABC transporter" evidence="10">
    <location>
        <begin position="335"/>
        <end position="571"/>
    </location>
</feature>
<dbReference type="KEGG" id="geo:Geob_3726"/>
<dbReference type="InterPro" id="IPR011527">
    <property type="entry name" value="ABC1_TM_dom"/>
</dbReference>
<feature type="transmembrane region" description="Helical" evidence="9">
    <location>
        <begin position="127"/>
        <end position="149"/>
    </location>
</feature>
<dbReference type="CDD" id="cd18541">
    <property type="entry name" value="ABC_6TM_TmrB_like"/>
    <property type="match status" value="1"/>
</dbReference>
<evidence type="ECO:0000256" key="3">
    <source>
        <dbReference type="ARBA" id="ARBA00022475"/>
    </source>
</evidence>
<dbReference type="PROSITE" id="PS50893">
    <property type="entry name" value="ABC_TRANSPORTER_2"/>
    <property type="match status" value="1"/>
</dbReference>
<evidence type="ECO:0000256" key="6">
    <source>
        <dbReference type="ARBA" id="ARBA00022840"/>
    </source>
</evidence>
<dbReference type="SMART" id="SM00382">
    <property type="entry name" value="AAA"/>
    <property type="match status" value="1"/>
</dbReference>
<dbReference type="FunFam" id="3.40.50.300:FF:000221">
    <property type="entry name" value="Multidrug ABC transporter ATP-binding protein"/>
    <property type="match status" value="1"/>
</dbReference>
<keyword evidence="7 9" id="KW-1133">Transmembrane helix</keyword>
<evidence type="ECO:0000259" key="11">
    <source>
        <dbReference type="PROSITE" id="PS50929"/>
    </source>
</evidence>
<gene>
    <name evidence="12" type="ordered locus">Geob_3726</name>
</gene>
<dbReference type="GO" id="GO:0005524">
    <property type="term" value="F:ATP binding"/>
    <property type="evidence" value="ECO:0007669"/>
    <property type="project" value="UniProtKB-KW"/>
</dbReference>
<dbReference type="Pfam" id="PF00005">
    <property type="entry name" value="ABC_tran"/>
    <property type="match status" value="1"/>
</dbReference>
<keyword evidence="13" id="KW-1185">Reference proteome</keyword>
<dbReference type="InterPro" id="IPR036640">
    <property type="entry name" value="ABC1_TM_sf"/>
</dbReference>
<evidence type="ECO:0000256" key="2">
    <source>
        <dbReference type="ARBA" id="ARBA00022448"/>
    </source>
</evidence>
<dbReference type="Gene3D" id="1.20.1560.10">
    <property type="entry name" value="ABC transporter type 1, transmembrane domain"/>
    <property type="match status" value="1"/>
</dbReference>
<dbReference type="Pfam" id="PF00664">
    <property type="entry name" value="ABC_membrane"/>
    <property type="match status" value="1"/>
</dbReference>
<protein>
    <submittedName>
        <fullName evidence="12">ABC transporter, ATP-binding/membrane protein</fullName>
    </submittedName>
</protein>
<evidence type="ECO:0000256" key="7">
    <source>
        <dbReference type="ARBA" id="ARBA00022989"/>
    </source>
</evidence>
<dbReference type="STRING" id="316067.Geob_3726"/>
<evidence type="ECO:0000313" key="13">
    <source>
        <dbReference type="Proteomes" id="UP000007721"/>
    </source>
</evidence>
<evidence type="ECO:0000256" key="8">
    <source>
        <dbReference type="ARBA" id="ARBA00023136"/>
    </source>
</evidence>
<organism evidence="12 13">
    <name type="scientific">Geotalea daltonii (strain DSM 22248 / JCM 15807 / FRC-32)</name>
    <name type="common">Geobacter daltonii</name>
    <dbReference type="NCBI Taxonomy" id="316067"/>
    <lineage>
        <taxon>Bacteria</taxon>
        <taxon>Pseudomonadati</taxon>
        <taxon>Thermodesulfobacteriota</taxon>
        <taxon>Desulfuromonadia</taxon>
        <taxon>Geobacterales</taxon>
        <taxon>Geobacteraceae</taxon>
        <taxon>Geotalea</taxon>
    </lineage>
</organism>
<dbReference type="InterPro" id="IPR027417">
    <property type="entry name" value="P-loop_NTPase"/>
</dbReference>
<feature type="transmembrane region" description="Helical" evidence="9">
    <location>
        <begin position="242"/>
        <end position="262"/>
    </location>
</feature>
<evidence type="ECO:0000259" key="10">
    <source>
        <dbReference type="PROSITE" id="PS50893"/>
    </source>
</evidence>
<keyword evidence="6 12" id="KW-0067">ATP-binding</keyword>
<evidence type="ECO:0000256" key="1">
    <source>
        <dbReference type="ARBA" id="ARBA00004651"/>
    </source>
</evidence>
<keyword evidence="2" id="KW-0813">Transport</keyword>
<keyword evidence="8 9" id="KW-0472">Membrane</keyword>
<dbReference type="PANTHER" id="PTHR43394">
    <property type="entry name" value="ATP-DEPENDENT PERMEASE MDL1, MITOCHONDRIAL"/>
    <property type="match status" value="1"/>
</dbReference>
<reference evidence="12 13" key="1">
    <citation type="submission" date="2009-01" db="EMBL/GenBank/DDBJ databases">
        <title>Complete sequence of Geobacter sp. FRC-32.</title>
        <authorList>
            <consortium name="US DOE Joint Genome Institute"/>
            <person name="Lucas S."/>
            <person name="Copeland A."/>
            <person name="Lapidus A."/>
            <person name="Glavina del Rio T."/>
            <person name="Dalin E."/>
            <person name="Tice H."/>
            <person name="Bruce D."/>
            <person name="Goodwin L."/>
            <person name="Pitluck S."/>
            <person name="Saunders E."/>
            <person name="Brettin T."/>
            <person name="Detter J.C."/>
            <person name="Han C."/>
            <person name="Larimer F."/>
            <person name="Land M."/>
            <person name="Hauser L."/>
            <person name="Kyrpides N."/>
            <person name="Ovchinnikova G."/>
            <person name="Kostka J."/>
            <person name="Richardson P."/>
        </authorList>
    </citation>
    <scope>NUCLEOTIDE SEQUENCE [LARGE SCALE GENOMIC DNA]</scope>
    <source>
        <strain evidence="13">DSM 22248 / JCM 15807 / FRC-32</strain>
    </source>
</reference>
<dbReference type="OrthoDB" id="5480201at2"/>
<comment type="subcellular location">
    <subcellularLocation>
        <location evidence="1">Cell membrane</location>
        <topology evidence="1">Multi-pass membrane protein</topology>
    </subcellularLocation>
</comment>
<dbReference type="Gene3D" id="3.40.50.300">
    <property type="entry name" value="P-loop containing nucleotide triphosphate hydrolases"/>
    <property type="match status" value="1"/>
</dbReference>
<dbReference type="eggNOG" id="COG1132">
    <property type="taxonomic scope" value="Bacteria"/>
</dbReference>
<dbReference type="InterPro" id="IPR039421">
    <property type="entry name" value="Type_1_exporter"/>
</dbReference>
<sequence>MSELSRLYRYVATCRGAYFTGLFWLFGTNGFALLIPWLLKLAIDSLGKQGTPMHSPAWYALLIMVSALLQGVIRIFSRTTLLHAGRRIEYMIREDLYAKLLTLDLPYFSRERTGDIMSRFANDLTNVRMLLGFGMLNVINTAIVYVAALSLMGHISIHLTLCAIIPFPLTILIVKRMSASMFRRSQIIQEELSRLTSKVEENVSAAMVIKSYCREDAETGSFAKISSSYLESNMGMARIRGAMIPIMAASGAMGTLIVLFVGGSRVISGELTLGDFVAFNGYLAMLVWPTLMLAWILNLLQRGAASMSRLNEVLEAKATVREPAQPAPVTINGNIEIRDLSFSYNDNPLSPALSHISLHISKGMRLGIVGPIGSGKSSLVRLLPRLYPVADGKIFIDGTDINQIPLKQLREAIGFIPQESFLFSRTIGANIAYGKEGATREEIENSARLAGIAPDILRFPDSYETLVGERGVTLSGGQKQRTAIARALLKNPAILILDDPLSAVDARTEEEILANLADYYGERTVIIVSHRLSALRKCNLILVMDEGRIVEQGNHGELLALQGRYAAIHREQLLRMEIEGY</sequence>
<dbReference type="HOGENOM" id="CLU_000604_84_6_7"/>
<name>B9M743_GEODF</name>
<feature type="transmembrane region" description="Helical" evidence="9">
    <location>
        <begin position="282"/>
        <end position="300"/>
    </location>
</feature>
<accession>B9M743</accession>
<feature type="transmembrane region" description="Helical" evidence="9">
    <location>
        <begin position="16"/>
        <end position="38"/>
    </location>
</feature>
<keyword evidence="4 9" id="KW-0812">Transmembrane</keyword>
<dbReference type="SUPFAM" id="SSF52540">
    <property type="entry name" value="P-loop containing nucleoside triphosphate hydrolases"/>
    <property type="match status" value="1"/>
</dbReference>
<feature type="transmembrane region" description="Helical" evidence="9">
    <location>
        <begin position="155"/>
        <end position="174"/>
    </location>
</feature>
<dbReference type="InterPro" id="IPR003439">
    <property type="entry name" value="ABC_transporter-like_ATP-bd"/>
</dbReference>
<evidence type="ECO:0000256" key="9">
    <source>
        <dbReference type="SAM" id="Phobius"/>
    </source>
</evidence>
<dbReference type="SUPFAM" id="SSF90123">
    <property type="entry name" value="ABC transporter transmembrane region"/>
    <property type="match status" value="1"/>
</dbReference>
<keyword evidence="3" id="KW-1003">Cell membrane</keyword>
<feature type="transmembrane region" description="Helical" evidence="9">
    <location>
        <begin position="58"/>
        <end position="77"/>
    </location>
</feature>
<dbReference type="Proteomes" id="UP000007721">
    <property type="component" value="Chromosome"/>
</dbReference>
<evidence type="ECO:0000313" key="12">
    <source>
        <dbReference type="EMBL" id="ACM22064.2"/>
    </source>
</evidence>